<keyword evidence="10" id="KW-1185">Reference proteome</keyword>
<sequence>MTDGRERIALIVGALIALVLQVVLAPVVAVGPAQPNLIAVYCVAAAVARPQSCGYVLPFVMGMAYDLIGGGPVGAMAFLLVLVTFAASRAMGALNNDTLFMPLAILMASLVAVEVLYGALCLAGGVGGTLPGALAYRALPCALYDCAAGIVVYPLAARFLVGQPLQHPGSPQLR</sequence>
<dbReference type="InterPro" id="IPR007227">
    <property type="entry name" value="Cell_shape_determining_MreD"/>
</dbReference>
<gene>
    <name evidence="9" type="primary">mreD</name>
    <name evidence="9" type="ORF">LPT13_07545</name>
</gene>
<keyword evidence="3" id="KW-1003">Cell membrane</keyword>
<organism evidence="9 10">
    <name type="scientific">Adlercreutzia faecimuris</name>
    <dbReference type="NCBI Taxonomy" id="2897341"/>
    <lineage>
        <taxon>Bacteria</taxon>
        <taxon>Bacillati</taxon>
        <taxon>Actinomycetota</taxon>
        <taxon>Coriobacteriia</taxon>
        <taxon>Eggerthellales</taxon>
        <taxon>Eggerthellaceae</taxon>
        <taxon>Adlercreutzia</taxon>
    </lineage>
</organism>
<keyword evidence="4 8" id="KW-0812">Transmembrane</keyword>
<feature type="transmembrane region" description="Helical" evidence="8">
    <location>
        <begin position="67"/>
        <end position="87"/>
    </location>
</feature>
<evidence type="ECO:0000256" key="7">
    <source>
        <dbReference type="ARBA" id="ARBA00023136"/>
    </source>
</evidence>
<comment type="subcellular location">
    <subcellularLocation>
        <location evidence="1">Cell membrane</location>
        <topology evidence="1">Multi-pass membrane protein</topology>
    </subcellularLocation>
</comment>
<evidence type="ECO:0000256" key="5">
    <source>
        <dbReference type="ARBA" id="ARBA00022960"/>
    </source>
</evidence>
<keyword evidence="6 8" id="KW-1133">Transmembrane helix</keyword>
<keyword evidence="7 8" id="KW-0472">Membrane</keyword>
<keyword evidence="5" id="KW-0133">Cell shape</keyword>
<dbReference type="Pfam" id="PF04093">
    <property type="entry name" value="MreD"/>
    <property type="match status" value="1"/>
</dbReference>
<feature type="transmembrane region" description="Helical" evidence="8">
    <location>
        <begin position="134"/>
        <end position="156"/>
    </location>
</feature>
<protein>
    <submittedName>
        <fullName evidence="9">Rod shape-determining protein MreD</fullName>
    </submittedName>
</protein>
<reference evidence="9" key="1">
    <citation type="submission" date="2021-11" db="EMBL/GenBank/DDBJ databases">
        <title>A Novel Adlercreutzia Species, isolated from a Allomyrina dichotoma larva feces.</title>
        <authorList>
            <person name="Suh M.K."/>
        </authorList>
    </citation>
    <scope>NUCLEOTIDE SEQUENCE</scope>
    <source>
        <strain evidence="9">JBNU-10</strain>
    </source>
</reference>
<proteinExistence type="inferred from homology"/>
<comment type="caution">
    <text evidence="9">The sequence shown here is derived from an EMBL/GenBank/DDBJ whole genome shotgun (WGS) entry which is preliminary data.</text>
</comment>
<dbReference type="RefSeq" id="WP_242165181.1">
    <property type="nucleotide sequence ID" value="NZ_JAJMLW010000002.1"/>
</dbReference>
<comment type="similarity">
    <text evidence="2">Belongs to the MreD family.</text>
</comment>
<evidence type="ECO:0000313" key="10">
    <source>
        <dbReference type="Proteomes" id="UP001430755"/>
    </source>
</evidence>
<name>A0ABS9WH52_9ACTN</name>
<dbReference type="EMBL" id="JAJMLW010000002">
    <property type="protein sequence ID" value="MCI2242203.1"/>
    <property type="molecule type" value="Genomic_DNA"/>
</dbReference>
<evidence type="ECO:0000256" key="6">
    <source>
        <dbReference type="ARBA" id="ARBA00022989"/>
    </source>
</evidence>
<evidence type="ECO:0000313" key="9">
    <source>
        <dbReference type="EMBL" id="MCI2242203.1"/>
    </source>
</evidence>
<evidence type="ECO:0000256" key="8">
    <source>
        <dbReference type="SAM" id="Phobius"/>
    </source>
</evidence>
<dbReference type="NCBIfam" id="TIGR03426">
    <property type="entry name" value="shape_MreD"/>
    <property type="match status" value="1"/>
</dbReference>
<accession>A0ABS9WH52</accession>
<feature type="transmembrane region" description="Helical" evidence="8">
    <location>
        <begin position="99"/>
        <end position="122"/>
    </location>
</feature>
<evidence type="ECO:0000256" key="4">
    <source>
        <dbReference type="ARBA" id="ARBA00022692"/>
    </source>
</evidence>
<feature type="transmembrane region" description="Helical" evidence="8">
    <location>
        <begin position="7"/>
        <end position="31"/>
    </location>
</feature>
<dbReference type="Proteomes" id="UP001430755">
    <property type="component" value="Unassembled WGS sequence"/>
</dbReference>
<evidence type="ECO:0000256" key="3">
    <source>
        <dbReference type="ARBA" id="ARBA00022475"/>
    </source>
</evidence>
<evidence type="ECO:0000256" key="1">
    <source>
        <dbReference type="ARBA" id="ARBA00004651"/>
    </source>
</evidence>
<evidence type="ECO:0000256" key="2">
    <source>
        <dbReference type="ARBA" id="ARBA00007776"/>
    </source>
</evidence>